<keyword evidence="9" id="KW-0479">Metal-binding</keyword>
<dbReference type="SUPFAM" id="SSF161093">
    <property type="entry name" value="MgtE membrane domain-like"/>
    <property type="match status" value="1"/>
</dbReference>
<dbReference type="PANTHER" id="PTHR41394">
    <property type="entry name" value="MAGNESIUM TRANSPORTER MGTE"/>
    <property type="match status" value="1"/>
</dbReference>
<dbReference type="Gene3D" id="3.10.580.10">
    <property type="entry name" value="CBS-domain"/>
    <property type="match status" value="1"/>
</dbReference>
<keyword evidence="8" id="KW-0129">CBS domain</keyword>
<keyword evidence="9" id="KW-1003">Cell membrane</keyword>
<dbReference type="Gene3D" id="1.25.60.10">
    <property type="entry name" value="MgtE N-terminal domain-like"/>
    <property type="match status" value="1"/>
</dbReference>
<evidence type="ECO:0000256" key="8">
    <source>
        <dbReference type="PROSITE-ProRule" id="PRU00703"/>
    </source>
</evidence>
<evidence type="ECO:0000313" key="12">
    <source>
        <dbReference type="Proteomes" id="UP001243717"/>
    </source>
</evidence>
<keyword evidence="3 9" id="KW-0813">Transport</keyword>
<dbReference type="SMART" id="SM00924">
    <property type="entry name" value="MgtE_N"/>
    <property type="match status" value="1"/>
</dbReference>
<evidence type="ECO:0000256" key="1">
    <source>
        <dbReference type="ARBA" id="ARBA00004141"/>
    </source>
</evidence>
<evidence type="ECO:0000256" key="5">
    <source>
        <dbReference type="ARBA" id="ARBA00022842"/>
    </source>
</evidence>
<feature type="transmembrane region" description="Helical" evidence="9">
    <location>
        <begin position="431"/>
        <end position="457"/>
    </location>
</feature>
<protein>
    <recommendedName>
        <fullName evidence="9">Magnesium transporter MgtE</fullName>
    </recommendedName>
</protein>
<evidence type="ECO:0000256" key="9">
    <source>
        <dbReference type="RuleBase" id="RU362011"/>
    </source>
</evidence>
<dbReference type="Pfam" id="PF00571">
    <property type="entry name" value="CBS"/>
    <property type="match status" value="1"/>
</dbReference>
<gene>
    <name evidence="11" type="primary">mgtE</name>
    <name evidence="11" type="ORF">QEH59_04265</name>
</gene>
<comment type="caution">
    <text evidence="11">The sequence shown here is derived from an EMBL/GenBank/DDBJ whole genome shotgun (WGS) entry which is preliminary data.</text>
</comment>
<keyword evidence="6 9" id="KW-1133">Transmembrane helix</keyword>
<dbReference type="InterPro" id="IPR000644">
    <property type="entry name" value="CBS_dom"/>
</dbReference>
<dbReference type="Proteomes" id="UP001243717">
    <property type="component" value="Unassembled WGS sequence"/>
</dbReference>
<dbReference type="PANTHER" id="PTHR41394:SF5">
    <property type="entry name" value="SLC41A_MGTE INTEGRAL MEMBRANE DOMAIN-CONTAINING PROTEIN"/>
    <property type="match status" value="1"/>
</dbReference>
<proteinExistence type="inferred from homology"/>
<comment type="similarity">
    <text evidence="2 9">Belongs to the SLC41A transporter family.</text>
</comment>
<dbReference type="InterPro" id="IPR046342">
    <property type="entry name" value="CBS_dom_sf"/>
</dbReference>
<sequence>MTDTTSEIDFNSMLDALHQAIEKNDTSTALQTLQQADHDETAKLIDRLSVVDRQTLFGLLSPEQGAEVLEHVYYFQGADIIEELPAQVAAPFVAKLDSDDRVDLMNELDEEDSQAILEELDDDIAHETRRFMAYPEGTAGAIMYSEFVSFRADMTVEAILNDIQANREQYIEFGVQYAYVLGLEKQLLGVLPVRNLLFASHQQQATEIMIPNPTTVRAYDTVEELEAIFEEHNYLGLPVVNKDGCLIGIIDRESTTEALQEAATEDLLKFQGLMGKEELRSMPLKVRSGRRLSWLSINVVLNLISASVIAMHQDTLEAVIALAVFLPIISDMSGCSGNQAVAVSMRELSLELISPKEFRRVFVKESSVGLINGACLGLLIGGLAWLWKGNAVLGLVVGTALALNTTVAVCVGGLVPLALKACRQDPALASGPILTTVTDMCGFMLILGLASLCLPYLT</sequence>
<dbReference type="InterPro" id="IPR038076">
    <property type="entry name" value="MgtE_N_sf"/>
</dbReference>
<keyword evidence="7 9" id="KW-0472">Membrane</keyword>
<keyword evidence="12" id="KW-1185">Reference proteome</keyword>
<dbReference type="EMBL" id="JARXIC010000005">
    <property type="protein sequence ID" value="MDQ8193624.1"/>
    <property type="molecule type" value="Genomic_DNA"/>
</dbReference>
<accession>A0ABU1AGB2</accession>
<feature type="domain" description="CBS" evidence="10">
    <location>
        <begin position="209"/>
        <end position="267"/>
    </location>
</feature>
<dbReference type="InterPro" id="IPR006668">
    <property type="entry name" value="Mg_transptr_MgtE_intracell_dom"/>
</dbReference>
<comment type="subcellular location">
    <subcellularLocation>
        <location evidence="9">Cell membrane</location>
        <topology evidence="9">Multi-pass membrane protein</topology>
    </subcellularLocation>
    <subcellularLocation>
        <location evidence="1">Membrane</location>
        <topology evidence="1">Multi-pass membrane protein</topology>
    </subcellularLocation>
</comment>
<evidence type="ECO:0000256" key="2">
    <source>
        <dbReference type="ARBA" id="ARBA00009749"/>
    </source>
</evidence>
<dbReference type="NCBIfam" id="TIGR00400">
    <property type="entry name" value="mgtE"/>
    <property type="match status" value="1"/>
</dbReference>
<dbReference type="Pfam" id="PF03448">
    <property type="entry name" value="MgtE_N"/>
    <property type="match status" value="1"/>
</dbReference>
<dbReference type="SUPFAM" id="SSF54631">
    <property type="entry name" value="CBS-domain pair"/>
    <property type="match status" value="1"/>
</dbReference>
<feature type="transmembrane region" description="Helical" evidence="9">
    <location>
        <begin position="393"/>
        <end position="419"/>
    </location>
</feature>
<evidence type="ECO:0000259" key="10">
    <source>
        <dbReference type="PROSITE" id="PS51371"/>
    </source>
</evidence>
<comment type="function">
    <text evidence="9">Acts as a magnesium transporter.</text>
</comment>
<dbReference type="InterPro" id="IPR006667">
    <property type="entry name" value="SLC41_membr_dom"/>
</dbReference>
<name>A0ABU1AGB2_9BACT</name>
<dbReference type="SUPFAM" id="SSF158791">
    <property type="entry name" value="MgtE N-terminal domain-like"/>
    <property type="match status" value="1"/>
</dbReference>
<dbReference type="Pfam" id="PF01769">
    <property type="entry name" value="MgtE"/>
    <property type="match status" value="1"/>
</dbReference>
<dbReference type="RefSeq" id="WP_308984111.1">
    <property type="nucleotide sequence ID" value="NZ_JARXIC010000005.1"/>
</dbReference>
<reference evidence="11 12" key="1">
    <citation type="submission" date="2023-04" db="EMBL/GenBank/DDBJ databases">
        <title>A novel bacteria isolated from coastal sediment.</title>
        <authorList>
            <person name="Liu X.-J."/>
            <person name="Du Z.-J."/>
        </authorList>
    </citation>
    <scope>NUCLEOTIDE SEQUENCE [LARGE SCALE GENOMIC DNA]</scope>
    <source>
        <strain evidence="11 12">SDUM461004</strain>
    </source>
</reference>
<dbReference type="PROSITE" id="PS51371">
    <property type="entry name" value="CBS"/>
    <property type="match status" value="1"/>
</dbReference>
<dbReference type="Gene3D" id="1.10.357.20">
    <property type="entry name" value="SLC41 divalent cation transporters, integral membrane domain"/>
    <property type="match status" value="1"/>
</dbReference>
<dbReference type="SMART" id="SM00116">
    <property type="entry name" value="CBS"/>
    <property type="match status" value="2"/>
</dbReference>
<evidence type="ECO:0000256" key="4">
    <source>
        <dbReference type="ARBA" id="ARBA00022692"/>
    </source>
</evidence>
<dbReference type="CDD" id="cd04606">
    <property type="entry name" value="CBS_pair_Mg_transporter"/>
    <property type="match status" value="1"/>
</dbReference>
<organism evidence="11 12">
    <name type="scientific">Thalassobacterium sedimentorum</name>
    <dbReference type="NCBI Taxonomy" id="3041258"/>
    <lineage>
        <taxon>Bacteria</taxon>
        <taxon>Pseudomonadati</taxon>
        <taxon>Verrucomicrobiota</taxon>
        <taxon>Opitutia</taxon>
        <taxon>Puniceicoccales</taxon>
        <taxon>Coraliomargaritaceae</taxon>
        <taxon>Thalassobacterium</taxon>
    </lineage>
</organism>
<keyword evidence="5 9" id="KW-0460">Magnesium</keyword>
<comment type="subunit">
    <text evidence="9">Homodimer.</text>
</comment>
<comment type="caution">
    <text evidence="9">Lacks conserved residue(s) required for the propagation of feature annotation.</text>
</comment>
<evidence type="ECO:0000313" key="11">
    <source>
        <dbReference type="EMBL" id="MDQ8193624.1"/>
    </source>
</evidence>
<keyword evidence="4 9" id="KW-0812">Transmembrane</keyword>
<evidence type="ECO:0000256" key="6">
    <source>
        <dbReference type="ARBA" id="ARBA00022989"/>
    </source>
</evidence>
<evidence type="ECO:0000256" key="7">
    <source>
        <dbReference type="ARBA" id="ARBA00023136"/>
    </source>
</evidence>
<feature type="transmembrane region" description="Helical" evidence="9">
    <location>
        <begin position="366"/>
        <end position="387"/>
    </location>
</feature>
<evidence type="ECO:0000256" key="3">
    <source>
        <dbReference type="ARBA" id="ARBA00022448"/>
    </source>
</evidence>
<dbReference type="InterPro" id="IPR006669">
    <property type="entry name" value="MgtE_transporter"/>
</dbReference>
<dbReference type="InterPro" id="IPR036739">
    <property type="entry name" value="SLC41_membr_dom_sf"/>
</dbReference>